<dbReference type="Gramene" id="AET3Gv21045100.5">
    <property type="protein sequence ID" value="AET3Gv21045100.5"/>
    <property type="gene ID" value="AET3Gv21045100"/>
</dbReference>
<dbReference type="AlphaFoldDB" id="A0A453GJ56"/>
<protein>
    <submittedName>
        <fullName evidence="1">Uncharacterized protein</fullName>
    </submittedName>
</protein>
<reference evidence="1" key="3">
    <citation type="journal article" date="2017" name="Nature">
        <title>Genome sequence of the progenitor of the wheat D genome Aegilops tauschii.</title>
        <authorList>
            <person name="Luo M.C."/>
            <person name="Gu Y.Q."/>
            <person name="Puiu D."/>
            <person name="Wang H."/>
            <person name="Twardziok S.O."/>
            <person name="Deal K.R."/>
            <person name="Huo N."/>
            <person name="Zhu T."/>
            <person name="Wang L."/>
            <person name="Wang Y."/>
            <person name="McGuire P.E."/>
            <person name="Liu S."/>
            <person name="Long H."/>
            <person name="Ramasamy R.K."/>
            <person name="Rodriguez J.C."/>
            <person name="Van S.L."/>
            <person name="Yuan L."/>
            <person name="Wang Z."/>
            <person name="Xia Z."/>
            <person name="Xiao L."/>
            <person name="Anderson O.D."/>
            <person name="Ouyang S."/>
            <person name="Liang Y."/>
            <person name="Zimin A.V."/>
            <person name="Pertea G."/>
            <person name="Qi P."/>
            <person name="Bennetzen J.L."/>
            <person name="Dai X."/>
            <person name="Dawson M.W."/>
            <person name="Muller H.G."/>
            <person name="Kugler K."/>
            <person name="Rivarola-Duarte L."/>
            <person name="Spannagl M."/>
            <person name="Mayer K.F.X."/>
            <person name="Lu F.H."/>
            <person name="Bevan M.W."/>
            <person name="Leroy P."/>
            <person name="Li P."/>
            <person name="You F.M."/>
            <person name="Sun Q."/>
            <person name="Liu Z."/>
            <person name="Lyons E."/>
            <person name="Wicker T."/>
            <person name="Salzberg S.L."/>
            <person name="Devos K.M."/>
            <person name="Dvorak J."/>
        </authorList>
    </citation>
    <scope>NUCLEOTIDE SEQUENCE [LARGE SCALE GENOMIC DNA]</scope>
    <source>
        <strain evidence="1">cv. AL8/78</strain>
    </source>
</reference>
<organism evidence="1 2">
    <name type="scientific">Aegilops tauschii subsp. strangulata</name>
    <name type="common">Goatgrass</name>
    <dbReference type="NCBI Taxonomy" id="200361"/>
    <lineage>
        <taxon>Eukaryota</taxon>
        <taxon>Viridiplantae</taxon>
        <taxon>Streptophyta</taxon>
        <taxon>Embryophyta</taxon>
        <taxon>Tracheophyta</taxon>
        <taxon>Spermatophyta</taxon>
        <taxon>Magnoliopsida</taxon>
        <taxon>Liliopsida</taxon>
        <taxon>Poales</taxon>
        <taxon>Poaceae</taxon>
        <taxon>BOP clade</taxon>
        <taxon>Pooideae</taxon>
        <taxon>Triticodae</taxon>
        <taxon>Triticeae</taxon>
        <taxon>Triticinae</taxon>
        <taxon>Aegilops</taxon>
    </lineage>
</organism>
<dbReference type="EnsemblPlants" id="AET3Gv21045100.5">
    <property type="protein sequence ID" value="AET3Gv21045100.5"/>
    <property type="gene ID" value="AET3Gv21045100"/>
</dbReference>
<proteinExistence type="predicted"/>
<sequence>GKLVVIKDLVDMGLVVALVLAQLQLLTIGIDKVVQMQMLVETVVAMVEEEMVGVVQAKVLDLGMAMPTPSSLHVRNLKKWSPTYCTVSN</sequence>
<reference evidence="2" key="1">
    <citation type="journal article" date="2014" name="Science">
        <title>Ancient hybridizations among the ancestral genomes of bread wheat.</title>
        <authorList>
            <consortium name="International Wheat Genome Sequencing Consortium,"/>
            <person name="Marcussen T."/>
            <person name="Sandve S.R."/>
            <person name="Heier L."/>
            <person name="Spannagl M."/>
            <person name="Pfeifer M."/>
            <person name="Jakobsen K.S."/>
            <person name="Wulff B.B."/>
            <person name="Steuernagel B."/>
            <person name="Mayer K.F."/>
            <person name="Olsen O.A."/>
        </authorList>
    </citation>
    <scope>NUCLEOTIDE SEQUENCE [LARGE SCALE GENOMIC DNA]</scope>
    <source>
        <strain evidence="2">cv. AL8/78</strain>
    </source>
</reference>
<name>A0A453GJ56_AEGTS</name>
<reference evidence="2" key="2">
    <citation type="journal article" date="2017" name="Nat. Plants">
        <title>The Aegilops tauschii genome reveals multiple impacts of transposons.</title>
        <authorList>
            <person name="Zhao G."/>
            <person name="Zou C."/>
            <person name="Li K."/>
            <person name="Wang K."/>
            <person name="Li T."/>
            <person name="Gao L."/>
            <person name="Zhang X."/>
            <person name="Wang H."/>
            <person name="Yang Z."/>
            <person name="Liu X."/>
            <person name="Jiang W."/>
            <person name="Mao L."/>
            <person name="Kong X."/>
            <person name="Jiao Y."/>
            <person name="Jia J."/>
        </authorList>
    </citation>
    <scope>NUCLEOTIDE SEQUENCE [LARGE SCALE GENOMIC DNA]</scope>
    <source>
        <strain evidence="2">cv. AL8/78</strain>
    </source>
</reference>
<reference evidence="1" key="5">
    <citation type="journal article" date="2021" name="G3 (Bethesda)">
        <title>Aegilops tauschii genome assembly Aet v5.0 features greater sequence contiguity and improved annotation.</title>
        <authorList>
            <person name="Wang L."/>
            <person name="Zhu T."/>
            <person name="Rodriguez J.C."/>
            <person name="Deal K.R."/>
            <person name="Dubcovsky J."/>
            <person name="McGuire P.E."/>
            <person name="Lux T."/>
            <person name="Spannagl M."/>
            <person name="Mayer K.F.X."/>
            <person name="Baldrich P."/>
            <person name="Meyers B.C."/>
            <person name="Huo N."/>
            <person name="Gu Y.Q."/>
            <person name="Zhou H."/>
            <person name="Devos K.M."/>
            <person name="Bennetzen J.L."/>
            <person name="Unver T."/>
            <person name="Budak H."/>
            <person name="Gulick P.J."/>
            <person name="Galiba G."/>
            <person name="Kalapos B."/>
            <person name="Nelson D.R."/>
            <person name="Li P."/>
            <person name="You F.M."/>
            <person name="Luo M.C."/>
            <person name="Dvorak J."/>
        </authorList>
    </citation>
    <scope>NUCLEOTIDE SEQUENCE [LARGE SCALE GENOMIC DNA]</scope>
    <source>
        <strain evidence="1">cv. AL8/78</strain>
    </source>
</reference>
<evidence type="ECO:0000313" key="2">
    <source>
        <dbReference type="Proteomes" id="UP000015105"/>
    </source>
</evidence>
<dbReference type="Proteomes" id="UP000015105">
    <property type="component" value="Chromosome 3D"/>
</dbReference>
<evidence type="ECO:0000313" key="1">
    <source>
        <dbReference type="EnsemblPlants" id="AET3Gv21045100.5"/>
    </source>
</evidence>
<accession>A0A453GJ56</accession>
<reference evidence="1" key="4">
    <citation type="submission" date="2019-03" db="UniProtKB">
        <authorList>
            <consortium name="EnsemblPlants"/>
        </authorList>
    </citation>
    <scope>IDENTIFICATION</scope>
</reference>
<keyword evidence="2" id="KW-1185">Reference proteome</keyword>